<feature type="transmembrane region" description="Helical" evidence="1">
    <location>
        <begin position="522"/>
        <end position="542"/>
    </location>
</feature>
<name>A0A653A8U6_UNCDX</name>
<keyword evidence="1" id="KW-0472">Membrane</keyword>
<feature type="transmembrane region" description="Helical" evidence="1">
    <location>
        <begin position="662"/>
        <end position="685"/>
    </location>
</feature>
<feature type="transmembrane region" description="Helical" evidence="1">
    <location>
        <begin position="36"/>
        <end position="55"/>
    </location>
</feature>
<feature type="transmembrane region" description="Helical" evidence="1">
    <location>
        <begin position="1277"/>
        <end position="1296"/>
    </location>
</feature>
<dbReference type="GO" id="GO:0005886">
    <property type="term" value="C:plasma membrane"/>
    <property type="evidence" value="ECO:0007669"/>
    <property type="project" value="TreeGrafter"/>
</dbReference>
<feature type="transmembrane region" description="Helical" evidence="1">
    <location>
        <begin position="410"/>
        <end position="430"/>
    </location>
</feature>
<feature type="transmembrane region" description="Helical" evidence="1">
    <location>
        <begin position="562"/>
        <end position="585"/>
    </location>
</feature>
<feature type="transmembrane region" description="Helical" evidence="1">
    <location>
        <begin position="635"/>
        <end position="656"/>
    </location>
</feature>
<feature type="transmembrane region" description="Helical" evidence="1">
    <location>
        <begin position="436"/>
        <end position="456"/>
    </location>
</feature>
<dbReference type="Gene3D" id="3.30.70.1320">
    <property type="entry name" value="Multidrug efflux transporter AcrB pore domain like"/>
    <property type="match status" value="1"/>
</dbReference>
<protein>
    <submittedName>
        <fullName evidence="2">Acriflavin resistance protein</fullName>
    </submittedName>
</protein>
<accession>A0A653A8U6</accession>
<dbReference type="PRINTS" id="PR00702">
    <property type="entry name" value="ACRIFLAVINRP"/>
</dbReference>
<dbReference type="PANTHER" id="PTHR32063">
    <property type="match status" value="1"/>
</dbReference>
<organism evidence="2">
    <name type="scientific">Uncultured Desulfatiglans sp</name>
    <dbReference type="NCBI Taxonomy" id="1748965"/>
    <lineage>
        <taxon>Bacteria</taxon>
        <taxon>Pseudomonadati</taxon>
        <taxon>Thermodesulfobacteriota</taxon>
        <taxon>Desulfobacteria</taxon>
        <taxon>Desulfatiglandales</taxon>
        <taxon>Desulfatiglandaceae</taxon>
        <taxon>Desulfatiglans</taxon>
        <taxon>environmental samples</taxon>
    </lineage>
</organism>
<dbReference type="Gene3D" id="3.30.70.1430">
    <property type="entry name" value="Multidrug efflux transporter AcrB pore domain"/>
    <property type="match status" value="2"/>
</dbReference>
<dbReference type="Gene3D" id="3.30.70.1440">
    <property type="entry name" value="Multidrug efflux transporter AcrB pore domain"/>
    <property type="match status" value="1"/>
</dbReference>
<evidence type="ECO:0000256" key="1">
    <source>
        <dbReference type="SAM" id="Phobius"/>
    </source>
</evidence>
<dbReference type="EMBL" id="UPXX01000027">
    <property type="protein sequence ID" value="VBB44506.1"/>
    <property type="molecule type" value="Genomic_DNA"/>
</dbReference>
<dbReference type="InterPro" id="IPR001036">
    <property type="entry name" value="Acrflvin-R"/>
</dbReference>
<evidence type="ECO:0000313" key="2">
    <source>
        <dbReference type="EMBL" id="VBB44506.1"/>
    </source>
</evidence>
<feature type="transmembrane region" description="Helical" evidence="1">
    <location>
        <begin position="476"/>
        <end position="502"/>
    </location>
</feature>
<dbReference type="SUPFAM" id="SSF82866">
    <property type="entry name" value="Multidrug efflux transporter AcrB transmembrane domain"/>
    <property type="match status" value="2"/>
</dbReference>
<dbReference type="InterPro" id="IPR027463">
    <property type="entry name" value="AcrB_DN_DC_subdom"/>
</dbReference>
<reference evidence="2" key="1">
    <citation type="submission" date="2018-07" db="EMBL/GenBank/DDBJ databases">
        <authorList>
            <consortium name="Genoscope - CEA"/>
            <person name="William W."/>
        </authorList>
    </citation>
    <scope>NUCLEOTIDE SEQUENCE</scope>
    <source>
        <strain evidence="2">IK1</strain>
    </source>
</reference>
<dbReference type="GO" id="GO:0042910">
    <property type="term" value="F:xenobiotic transmembrane transporter activity"/>
    <property type="evidence" value="ECO:0007669"/>
    <property type="project" value="TreeGrafter"/>
</dbReference>
<proteinExistence type="predicted"/>
<dbReference type="Gene3D" id="3.30.2090.10">
    <property type="entry name" value="Multidrug efflux transporter AcrB TolC docking domain, DN and DC subdomains"/>
    <property type="match status" value="2"/>
</dbReference>
<feature type="transmembrane region" description="Helical" evidence="1">
    <location>
        <begin position="1141"/>
        <end position="1162"/>
    </location>
</feature>
<feature type="transmembrane region" description="Helical" evidence="1">
    <location>
        <begin position="605"/>
        <end position="623"/>
    </location>
</feature>
<feature type="transmembrane region" description="Helical" evidence="1">
    <location>
        <begin position="1116"/>
        <end position="1135"/>
    </location>
</feature>
<keyword evidence="1" id="KW-1133">Transmembrane helix</keyword>
<sequence>MKNDGQHIEKNDDSVAMKDQSSFVARIVDFCLRQRLVVILLTLLVIGWGVFTAPFEWESGIPRDPVPVDAIPDIGENQQIVFTEWPGRSPQDVEDQVTYPLTVSLLGIPGVRTVRSLSMFGFSSIYVIFEEGVDFYWSRTRLLEKLSSLPPAALPAGVRPTLGPDATALGQVFWYTLEGRDPEGRPAGGWDLDELRSIQDWYVRYALLSAEGVSEVASVGGFVREYQVDVEPDALRAYGVKFEQVLAAVKMSNLDVGARTIELNDVEYIIRGVGFVKRIPDIEGAVVAVREGVPVRVGDVARVAAGPALRRGALDKEGVEAVGGVVVARYGENPLAAIRNVKEKIAEISAGLPSRTLADGTLSKVTVVPFYDRSGLIAETLGTLNTALVEEILVTVIVILIAVMHLRSSLIVSALLPLAVLMCFIGMKLFGIDANIVALSGIAIAIGTMVDMGIIITENILKHLENDKTGGNRLTLIYRATVEVGGAVLTAVATTIIGFLPVFAMEGAEGKLFKPLAYTKTFALIASLIVALTILPTLAAMLMAHRRMLVRGVRRWLRPGLYAAAGIGVGFAVNGWLGFALLWLAARAALEGRLPAGPERWISRAENWLLIGLVMILLSEHWLPLGPETGSFRNFLFVFGLIGGLLALIGLFRLGYPRLLSWFLAWKGLFLILPAAVVLLGAMIWQGAPAMTSWLPEALRASPPFVALHHVFPGLGKEFMPPLDEGSYLYMPTTMVHASIGEVQEILALQDKAVSAIPEVAGAVGKLGRAETPLDPAPVSMIETVINYHPEYLTDENGRRLTFRFEPSGRDVFRDAGGRPVHAPDGLPYTVPGRYVRDADGALIPDPDGKPFRLWRPRLDPDLNPEREAWPGIRSPREIWDEIVRAAEVPGVTSAPMLQPIAARIVMLQSGMRAPMGIKIKGPDLETIEQVGIRMEGLLKQVPSIEPATVFADRIVGKPYLEIVVDREAVSRYGIMVNEVQEVIEGAVGGRTATVTVEGRERYAVRVRYQRELRDSVEALGRVLVASPVMGQHIPLEQLADIRYVRGPQAIKSEDTFLLGYVLFDMKPGFAEVDVVEQAARFLKGKERSGELVLPAGVSYRFAGSYENQVRAQKKLAVVLPLALLLIFIVLYLQFRSTLTTCMVFSSIFVAWGGGFIMVWLYGRPWFLDFSLFGVSMQSLFQVHPINLSVAIWVGFLALFGIASDDGVLMATYLDDSRAERPTDSIPAIRKAVVAGAVRRIRPASMTSATTILALLPILTSTGRGADVMIPMAIPSFGGMVFAMLTWFVVPVLYCMREEMRFRWSSRSPAKGFASSIQPAPRGQG</sequence>
<dbReference type="SUPFAM" id="SSF82714">
    <property type="entry name" value="Multidrug efflux transporter AcrB TolC docking domain, DN and DC subdomains"/>
    <property type="match status" value="2"/>
</dbReference>
<keyword evidence="1" id="KW-0812">Transmembrane</keyword>
<feature type="transmembrane region" description="Helical" evidence="1">
    <location>
        <begin position="1183"/>
        <end position="1203"/>
    </location>
</feature>
<dbReference type="PANTHER" id="PTHR32063:SF19">
    <property type="entry name" value="CATION EFFLUX SYSTEM PROTEIN CUSA"/>
    <property type="match status" value="1"/>
</dbReference>
<dbReference type="Pfam" id="PF00873">
    <property type="entry name" value="ACR_tran"/>
    <property type="match status" value="2"/>
</dbReference>
<dbReference type="Gene3D" id="1.20.1640.10">
    <property type="entry name" value="Multidrug efflux transporter AcrB transmembrane domain"/>
    <property type="match status" value="2"/>
</dbReference>
<gene>
    <name evidence="2" type="ORF">TRIP_B330610</name>
</gene>
<dbReference type="SUPFAM" id="SSF82693">
    <property type="entry name" value="Multidrug efflux transporter AcrB pore domain, PN1, PN2, PC1 and PC2 subdomains"/>
    <property type="match status" value="2"/>
</dbReference>